<keyword evidence="1" id="KW-1185">Reference proteome</keyword>
<gene>
    <name evidence="2" type="primary">LOC116666421</name>
</gene>
<reference evidence="2" key="1">
    <citation type="submission" date="2025-08" db="UniProtKB">
        <authorList>
            <consortium name="RefSeq"/>
        </authorList>
    </citation>
    <scope>IDENTIFICATION</scope>
    <source>
        <tissue evidence="2">Ear skin</tissue>
    </source>
</reference>
<proteinExistence type="predicted"/>
<accession>A0A8B8TR83</accession>
<evidence type="ECO:0000313" key="2">
    <source>
        <dbReference type="RefSeq" id="XP_032344777.1"/>
    </source>
</evidence>
<organism evidence="1 2">
    <name type="scientific">Camelus ferus</name>
    <name type="common">Wild bactrian camel</name>
    <name type="synonym">Camelus bactrianus ferus</name>
    <dbReference type="NCBI Taxonomy" id="419612"/>
    <lineage>
        <taxon>Eukaryota</taxon>
        <taxon>Metazoa</taxon>
        <taxon>Chordata</taxon>
        <taxon>Craniata</taxon>
        <taxon>Vertebrata</taxon>
        <taxon>Euteleostomi</taxon>
        <taxon>Mammalia</taxon>
        <taxon>Eutheria</taxon>
        <taxon>Laurasiatheria</taxon>
        <taxon>Artiodactyla</taxon>
        <taxon>Tylopoda</taxon>
        <taxon>Camelidae</taxon>
        <taxon>Camelus</taxon>
    </lineage>
</organism>
<name>A0A8B8TR83_CAMFR</name>
<evidence type="ECO:0000313" key="1">
    <source>
        <dbReference type="Proteomes" id="UP000694856"/>
    </source>
</evidence>
<protein>
    <submittedName>
        <fullName evidence="2">Uncharacterized protein LOC116666421 isoform X1</fullName>
    </submittedName>
</protein>
<dbReference type="Proteomes" id="UP000694856">
    <property type="component" value="Chromosome 10"/>
</dbReference>
<dbReference type="GeneID" id="116666421"/>
<dbReference type="RefSeq" id="XP_032344777.1">
    <property type="nucleotide sequence ID" value="XM_032488886.1"/>
</dbReference>
<sequence length="209" mass="23337">MIFSSWEPRAWAAPLRQPPEGPRRGSARSTWCRTDRQAYREYNILMGRRPCLVQSLMDPEGRGKCLVYSRRRCSQRFLLPPPSFPGVLLFLLCHLRSVLRHLELIFCLRTFALPGILAPYLHMGKTPAARRCRRPGVIRKSIVKRASVKIFTSLDISDGWLVVLGALLGLKVEGSIPSGPLQAPRHSDACSGPGLPGIVIGAMEETRPE</sequence>
<dbReference type="KEGG" id="cfr:116666421"/>
<dbReference type="AlphaFoldDB" id="A0A8B8TR83"/>